<sequence length="35" mass="3774">MKKLSMVALLAMAMVACNNSTNTTQSTEKETSIII</sequence>
<reference evidence="2 3" key="1">
    <citation type="submission" date="2018-06" db="EMBL/GenBank/DDBJ databases">
        <authorList>
            <consortium name="Pathogen Informatics"/>
            <person name="Doyle S."/>
        </authorList>
    </citation>
    <scope>NUCLEOTIDE SEQUENCE [LARGE SCALE GENOMIC DNA]</scope>
    <source>
        <strain evidence="2 3">NCTC11546</strain>
    </source>
</reference>
<dbReference type="AlphaFoldDB" id="A0A2X2RJI5"/>
<evidence type="ECO:0000313" key="3">
    <source>
        <dbReference type="Proteomes" id="UP000249891"/>
    </source>
</evidence>
<organism evidence="2 3">
    <name type="scientific">Capnocytophaga ochracea</name>
    <dbReference type="NCBI Taxonomy" id="1018"/>
    <lineage>
        <taxon>Bacteria</taxon>
        <taxon>Pseudomonadati</taxon>
        <taxon>Bacteroidota</taxon>
        <taxon>Flavobacteriia</taxon>
        <taxon>Flavobacteriales</taxon>
        <taxon>Flavobacteriaceae</taxon>
        <taxon>Capnocytophaga</taxon>
    </lineage>
</organism>
<dbReference type="EMBL" id="UARG01000017">
    <property type="protein sequence ID" value="SQA78537.1"/>
    <property type="molecule type" value="Genomic_DNA"/>
</dbReference>
<dbReference type="Proteomes" id="UP000249891">
    <property type="component" value="Unassembled WGS sequence"/>
</dbReference>
<keyword evidence="1" id="KW-0732">Signal</keyword>
<feature type="signal peptide" evidence="1">
    <location>
        <begin position="1"/>
        <end position="18"/>
    </location>
</feature>
<proteinExistence type="predicted"/>
<dbReference type="PROSITE" id="PS51257">
    <property type="entry name" value="PROKAR_LIPOPROTEIN"/>
    <property type="match status" value="1"/>
</dbReference>
<accession>A0A2X2RJI5</accession>
<feature type="chain" id="PRO_5016049993" evidence="1">
    <location>
        <begin position="19"/>
        <end position="35"/>
    </location>
</feature>
<evidence type="ECO:0000256" key="1">
    <source>
        <dbReference type="SAM" id="SignalP"/>
    </source>
</evidence>
<evidence type="ECO:0000313" key="2">
    <source>
        <dbReference type="EMBL" id="SQA78537.1"/>
    </source>
</evidence>
<protein>
    <submittedName>
        <fullName evidence="2">Uncharacterized protein</fullName>
    </submittedName>
</protein>
<gene>
    <name evidence="2" type="ORF">NCTC11546_01776</name>
</gene>
<name>A0A2X2RJI5_CAPOC</name>